<evidence type="ECO:0000313" key="3">
    <source>
        <dbReference type="Proteomes" id="UP000287651"/>
    </source>
</evidence>
<dbReference type="EMBL" id="AMZH03006734">
    <property type="protein sequence ID" value="RRT63066.1"/>
    <property type="molecule type" value="Genomic_DNA"/>
</dbReference>
<name>A0A426ZGG6_ENSVE</name>
<accession>A0A426ZGG6</accession>
<reference evidence="2 3" key="1">
    <citation type="journal article" date="2014" name="Agronomy (Basel)">
        <title>A Draft Genome Sequence for Ensete ventricosum, the Drought-Tolerant Tree Against Hunger.</title>
        <authorList>
            <person name="Harrison J."/>
            <person name="Moore K.A."/>
            <person name="Paszkiewicz K."/>
            <person name="Jones T."/>
            <person name="Grant M."/>
            <person name="Ambacheew D."/>
            <person name="Muzemil S."/>
            <person name="Studholme D.J."/>
        </authorList>
    </citation>
    <scope>NUCLEOTIDE SEQUENCE [LARGE SCALE GENOMIC DNA]</scope>
</reference>
<dbReference type="AlphaFoldDB" id="A0A426ZGG6"/>
<comment type="caution">
    <text evidence="2">The sequence shown here is derived from an EMBL/GenBank/DDBJ whole genome shotgun (WGS) entry which is preliminary data.</text>
</comment>
<feature type="compositionally biased region" description="Low complexity" evidence="1">
    <location>
        <begin position="168"/>
        <end position="179"/>
    </location>
</feature>
<sequence>MNVPTQLLVVVVARSALRQLGQVPCLLSWCKTDYFRGPSSWRGHSELGRPTICRSHPTQLNSDIFSIVGTLVELLEGSFDDQVRALAGAFIELLVISSLVDGRAYNSFVGWGCRTSLSNIDHRVRAPRLGQLAPYLRMTPESSPHCDGTCVFPRSSSLASPPGQNLPATTLTSQQASSTWHPHKLPRPPVENW</sequence>
<proteinExistence type="predicted"/>
<protein>
    <submittedName>
        <fullName evidence="2">Uncharacterized protein</fullName>
    </submittedName>
</protein>
<gene>
    <name evidence="2" type="ORF">B296_00042992</name>
</gene>
<dbReference type="Proteomes" id="UP000287651">
    <property type="component" value="Unassembled WGS sequence"/>
</dbReference>
<evidence type="ECO:0000313" key="2">
    <source>
        <dbReference type="EMBL" id="RRT63066.1"/>
    </source>
</evidence>
<organism evidence="2 3">
    <name type="scientific">Ensete ventricosum</name>
    <name type="common">Abyssinian banana</name>
    <name type="synonym">Musa ensete</name>
    <dbReference type="NCBI Taxonomy" id="4639"/>
    <lineage>
        <taxon>Eukaryota</taxon>
        <taxon>Viridiplantae</taxon>
        <taxon>Streptophyta</taxon>
        <taxon>Embryophyta</taxon>
        <taxon>Tracheophyta</taxon>
        <taxon>Spermatophyta</taxon>
        <taxon>Magnoliopsida</taxon>
        <taxon>Liliopsida</taxon>
        <taxon>Zingiberales</taxon>
        <taxon>Musaceae</taxon>
        <taxon>Ensete</taxon>
    </lineage>
</organism>
<feature type="region of interest" description="Disordered" evidence="1">
    <location>
        <begin position="157"/>
        <end position="193"/>
    </location>
</feature>
<feature type="compositionally biased region" description="Polar residues" evidence="1">
    <location>
        <begin position="157"/>
        <end position="167"/>
    </location>
</feature>
<evidence type="ECO:0000256" key="1">
    <source>
        <dbReference type="SAM" id="MobiDB-lite"/>
    </source>
</evidence>